<comment type="caution">
    <text evidence="11">The sequence shown here is derived from an EMBL/GenBank/DDBJ whole genome shotgun (WGS) entry which is preliminary data.</text>
</comment>
<keyword evidence="4 9" id="KW-0456">Lyase</keyword>
<dbReference type="RefSeq" id="WP_151668255.1">
    <property type="nucleotide sequence ID" value="NZ_WBVO01000012.1"/>
</dbReference>
<organism evidence="11 12">
    <name type="scientific">Phaeocystidibacter luteus</name>
    <dbReference type="NCBI Taxonomy" id="911197"/>
    <lineage>
        <taxon>Bacteria</taxon>
        <taxon>Pseudomonadati</taxon>
        <taxon>Bacteroidota</taxon>
        <taxon>Flavobacteriia</taxon>
        <taxon>Flavobacteriales</taxon>
        <taxon>Phaeocystidibacteraceae</taxon>
        <taxon>Phaeocystidibacter</taxon>
    </lineage>
</organism>
<evidence type="ECO:0000256" key="4">
    <source>
        <dbReference type="ARBA" id="ARBA00023239"/>
    </source>
</evidence>
<comment type="pathway">
    <text evidence="1 9">Porphyrin-containing compound metabolism; protoporphyrin-IX biosynthesis; coproporphyrinogen-III from 5-aminolevulinate: step 3/4.</text>
</comment>
<evidence type="ECO:0000256" key="3">
    <source>
        <dbReference type="ARBA" id="ARBA00013109"/>
    </source>
</evidence>
<dbReference type="InterPro" id="IPR036108">
    <property type="entry name" value="4pyrrol_syn_uPrphyn_synt_sf"/>
</dbReference>
<feature type="domain" description="Tetrapyrrole biosynthesis uroporphyrinogen III synthase" evidence="10">
    <location>
        <begin position="47"/>
        <end position="209"/>
    </location>
</feature>
<dbReference type="EC" id="4.2.1.75" evidence="3 9"/>
<dbReference type="InterPro" id="IPR003754">
    <property type="entry name" value="4pyrrol_synth_uPrphyn_synth"/>
</dbReference>
<dbReference type="AlphaFoldDB" id="A0A6N6RJE0"/>
<proteinExistence type="inferred from homology"/>
<dbReference type="Proteomes" id="UP000468650">
    <property type="component" value="Unassembled WGS sequence"/>
</dbReference>
<comment type="catalytic activity">
    <reaction evidence="8 9">
        <text>hydroxymethylbilane = uroporphyrinogen III + H2O</text>
        <dbReference type="Rhea" id="RHEA:18965"/>
        <dbReference type="ChEBI" id="CHEBI:15377"/>
        <dbReference type="ChEBI" id="CHEBI:57308"/>
        <dbReference type="ChEBI" id="CHEBI:57845"/>
        <dbReference type="EC" id="4.2.1.75"/>
    </reaction>
</comment>
<dbReference type="GO" id="GO:0004852">
    <property type="term" value="F:uroporphyrinogen-III synthase activity"/>
    <property type="evidence" value="ECO:0007669"/>
    <property type="project" value="UniProtKB-UniRule"/>
</dbReference>
<sequence>MIGKPHILYTKVLSDHRRSLLEQMVEVSEVIALDPVTLPIADMPEVEEWVIVTSPHALESAQEYIQRGWGKDARWAAVGFRAKDKLEELGIEAEIKADNARALVDRLPKVGSALYLCGKDRTSTIEDFMGSYEWDLEILETYWTQPTHPQVDFNQYDAVVFFSPRNVSSVLKHNDWPSHKPAIAIGPTTAQALRDHGIEPMIVPDSPDVLLLTQQYLEQIENGTTE</sequence>
<comment type="function">
    <text evidence="6 9">Catalyzes cyclization of the linear tetrapyrrole, hydroxymethylbilane, to the macrocyclic uroporphyrinogen III.</text>
</comment>
<gene>
    <name evidence="11" type="ORF">F8C67_12790</name>
</gene>
<reference evidence="11 12" key="1">
    <citation type="submission" date="2019-09" db="EMBL/GenBank/DDBJ databases">
        <title>Genomes of family Cryomorphaceae.</title>
        <authorList>
            <person name="Bowman J.P."/>
        </authorList>
    </citation>
    <scope>NUCLEOTIDE SEQUENCE [LARGE SCALE GENOMIC DNA]</scope>
    <source>
        <strain evidence="11 12">LMG 25704</strain>
    </source>
</reference>
<evidence type="ECO:0000256" key="9">
    <source>
        <dbReference type="RuleBase" id="RU366031"/>
    </source>
</evidence>
<dbReference type="SUPFAM" id="SSF69618">
    <property type="entry name" value="HemD-like"/>
    <property type="match status" value="1"/>
</dbReference>
<keyword evidence="5 9" id="KW-0627">Porphyrin biosynthesis</keyword>
<evidence type="ECO:0000259" key="10">
    <source>
        <dbReference type="Pfam" id="PF02602"/>
    </source>
</evidence>
<protein>
    <recommendedName>
        <fullName evidence="7 9">Uroporphyrinogen-III synthase</fullName>
        <ecNumber evidence="3 9">4.2.1.75</ecNumber>
    </recommendedName>
</protein>
<dbReference type="PANTHER" id="PTHR38042:SF1">
    <property type="entry name" value="UROPORPHYRINOGEN-III SYNTHASE, CHLOROPLASTIC"/>
    <property type="match status" value="1"/>
</dbReference>
<evidence type="ECO:0000256" key="5">
    <source>
        <dbReference type="ARBA" id="ARBA00023244"/>
    </source>
</evidence>
<dbReference type="InterPro" id="IPR039793">
    <property type="entry name" value="UROS/Hem4"/>
</dbReference>
<comment type="similarity">
    <text evidence="2 9">Belongs to the uroporphyrinogen-III synthase family.</text>
</comment>
<dbReference type="GO" id="GO:0006782">
    <property type="term" value="P:protoporphyrinogen IX biosynthetic process"/>
    <property type="evidence" value="ECO:0007669"/>
    <property type="project" value="UniProtKB-UniRule"/>
</dbReference>
<dbReference type="UniPathway" id="UPA00251">
    <property type="reaction ID" value="UER00320"/>
</dbReference>
<keyword evidence="12" id="KW-1185">Reference proteome</keyword>
<evidence type="ECO:0000256" key="8">
    <source>
        <dbReference type="ARBA" id="ARBA00048617"/>
    </source>
</evidence>
<evidence type="ECO:0000313" key="11">
    <source>
        <dbReference type="EMBL" id="KAB2807065.1"/>
    </source>
</evidence>
<dbReference type="GO" id="GO:0006780">
    <property type="term" value="P:uroporphyrinogen III biosynthetic process"/>
    <property type="evidence" value="ECO:0007669"/>
    <property type="project" value="UniProtKB-UniRule"/>
</dbReference>
<accession>A0A6N6RJE0</accession>
<dbReference type="PANTHER" id="PTHR38042">
    <property type="entry name" value="UROPORPHYRINOGEN-III SYNTHASE, CHLOROPLASTIC"/>
    <property type="match status" value="1"/>
</dbReference>
<dbReference type="OrthoDB" id="1523900at2"/>
<evidence type="ECO:0000256" key="2">
    <source>
        <dbReference type="ARBA" id="ARBA00008133"/>
    </source>
</evidence>
<dbReference type="Pfam" id="PF02602">
    <property type="entry name" value="HEM4"/>
    <property type="match status" value="1"/>
</dbReference>
<evidence type="ECO:0000256" key="6">
    <source>
        <dbReference type="ARBA" id="ARBA00037589"/>
    </source>
</evidence>
<dbReference type="EMBL" id="WBVO01000012">
    <property type="protein sequence ID" value="KAB2807065.1"/>
    <property type="molecule type" value="Genomic_DNA"/>
</dbReference>
<evidence type="ECO:0000313" key="12">
    <source>
        <dbReference type="Proteomes" id="UP000468650"/>
    </source>
</evidence>
<evidence type="ECO:0000256" key="1">
    <source>
        <dbReference type="ARBA" id="ARBA00004772"/>
    </source>
</evidence>
<name>A0A6N6RJE0_9FLAO</name>
<evidence type="ECO:0000256" key="7">
    <source>
        <dbReference type="ARBA" id="ARBA00040167"/>
    </source>
</evidence>
<dbReference type="CDD" id="cd06578">
    <property type="entry name" value="HemD"/>
    <property type="match status" value="1"/>
</dbReference>
<dbReference type="Gene3D" id="3.40.50.10090">
    <property type="match status" value="2"/>
</dbReference>